<dbReference type="Pfam" id="PF13393">
    <property type="entry name" value="tRNA-synt_His"/>
    <property type="match status" value="1"/>
</dbReference>
<dbReference type="SUPFAM" id="SSF56112">
    <property type="entry name" value="Protein kinase-like (PK-like)"/>
    <property type="match status" value="2"/>
</dbReference>
<keyword evidence="5" id="KW-0418">Kinase</keyword>
<evidence type="ECO:0000313" key="17">
    <source>
        <dbReference type="Proteomes" id="UP000241818"/>
    </source>
</evidence>
<feature type="domain" description="RWD" evidence="15">
    <location>
        <begin position="46"/>
        <end position="155"/>
    </location>
</feature>
<dbReference type="InterPro" id="IPR000719">
    <property type="entry name" value="Prot_kinase_dom"/>
</dbReference>
<dbReference type="PIRSF" id="PIRSF000660">
    <property type="entry name" value="Ser/Thr_PK_GCN2"/>
    <property type="match status" value="1"/>
</dbReference>
<evidence type="ECO:0000259" key="14">
    <source>
        <dbReference type="PROSITE" id="PS50011"/>
    </source>
</evidence>
<evidence type="ECO:0000256" key="6">
    <source>
        <dbReference type="ARBA" id="ARBA00022840"/>
    </source>
</evidence>
<keyword evidence="4 11" id="KW-0547">Nucleotide-binding</keyword>
<dbReference type="RefSeq" id="XP_024717868.1">
    <property type="nucleotide sequence ID" value="XM_024868898.1"/>
</dbReference>
<feature type="binding site" evidence="11">
    <location>
        <position position="626"/>
    </location>
    <ligand>
        <name>ATP</name>
        <dbReference type="ChEBI" id="CHEBI:30616"/>
    </ligand>
</feature>
<dbReference type="InterPro" id="IPR016255">
    <property type="entry name" value="Gcn2"/>
</dbReference>
<dbReference type="Gene3D" id="3.30.200.20">
    <property type="entry name" value="Phosphorylase Kinase, domain 1"/>
    <property type="match status" value="1"/>
</dbReference>
<evidence type="ECO:0000256" key="9">
    <source>
        <dbReference type="ARBA" id="ARBA00048679"/>
    </source>
</evidence>
<dbReference type="SUPFAM" id="SSF55681">
    <property type="entry name" value="Class II aaRS and biotin synthetases"/>
    <property type="match status" value="1"/>
</dbReference>
<dbReference type="InterPro" id="IPR036621">
    <property type="entry name" value="Anticodon-bd_dom_sf"/>
</dbReference>
<dbReference type="Gene3D" id="3.10.110.10">
    <property type="entry name" value="Ubiquitin Conjugating Enzyme"/>
    <property type="match status" value="1"/>
</dbReference>
<sequence>MPPTNPWGKKTQLNTSSSGFPGLTPTKGNAAPSPSPKSQYEEIQEDELIALSSIYGEDFTQIETNHVAWKKSEPQFEIRIKSPDEDIAVTLAATLTATYPRTPPLLSIKGDEGLREATRFKIRKAIEAKAKELVAEEQAMIMEIVNVCQEILDEAAEAKAAGRELPSLEEERAAHESAAAKLAEEQRQEEERKKRLESMEQERMLGSLVQDELKRQRIKVKETQLKNRPPPTMIPQSPMDKNSNGQALHELFTFDQTINYTDASGNPFVFQAVAGKALLRRGPISKCYTVRALTAGEAPTLVLKQTDLDTVVKDHNSFKKQLQLLETELEQLKKIRHQNVLELLDFKVHRTIDEDAESDSSWTVNILSEFAEKGSLEEFLDIAGSLDVSKVRSWTIELLDALRYIHGHGITHEDIHCGNVLLVREPTGEVRPKLADAGYEMKLHRLCSKRRQPADTISVAKSAYWLPPEIANTEQPQYTPKTDIWDFGILFLQMMFGLTVIQKYASPMILADSLSLSSSLDELVHKLFKPDPKKRPRAFELSSSEFLATDAPILDEEISAAGSTMGSITSTMPVTPHRQRHDSMNAGGPFSRYKEDFVEEGRLGKGGFGEVVKARKKLDGRIYAIKKITQKSSSSLTEVLKEVRLLSQLSHPYVVRYYNTWTEEVLDVSGTDDDLATTDTATSGGSVRDVSPADGPEIEFGTSTGGLDFMSSSGYPQIEFGYDDDSESEADDEEDDDSTSHGDRNINAGNGRNKLVLKRTRSSSRFQRPFKTILYISMEYCEKRTLRDLIKRGLYKDNDEIWRLFRQVLEGLAHIHSLNVVHRDLKPENVFIDAASNVRIGDFGLATSGHYNVNEKASSTAMLIGGDMTRSIGTAFYVAPEVRSSVGGTYTSKVDMYSLGIIFFEMCYRPIVGMERAQVVERLRQKQPALPSDFDVREKHVQAEIILSLLNHNPKDRPASSELLQSGKLPVQMESETIRQALAGLSDPKSPYYHKMMSALFSQPIKQAKDFAWDMGTANHSANDLLLQGLVKQKLIGIFRHHGAVETPRSVLFPRSGHYGPNAVQLLDSNGTLVQLPYDLTLPYARAIAKHEPAAQRSFAFGPVFRDRQSGGQPQTFGEVDFDIVSIDSLDLALKEAEVIKVLDEIVCSFPSLPATQMCFHINHSDLLSLIFDFCRIETGVRQLVSDTLSKLNVQQWTWQKIRTELRSPLIGVSATSVDDLQRFDFRDTPARAIQKLKTIFEGTDIFDRASSAIAHLKDVIVYTKRFDVRSKIYLNPLGSLKEKFCKGGIIFSCLYDRKVRDVFAAGGRYDSLIREHRHRIGGEERHAVGFNLAWEKMARLPKAGAKGFLKKPEEDLQGIWNTKRCDVLVASHDPAILRTTGVDIVQQLWAHDISAELAQDSRSSEDLLSKYRGDNHSWIIIIKQDAIIKIKSMDRKDVPDADIPSTQLLAWLRSEIREKEQRDGTNQRAKLQRLSTQPETSGLSDHEQDVRVLVAGTKSKKSNRRNIVEQAQGRTMALVQSFLDGPIAAIETTDPVMDMIRETRLSDAESWRRVTHAVPTTERRYIGEIHDLMSTLAQQNKGITRNAFIYNFRTGSCIYYDLGA</sequence>
<evidence type="ECO:0000259" key="15">
    <source>
        <dbReference type="PROSITE" id="PS50908"/>
    </source>
</evidence>
<dbReference type="SMART" id="SM00591">
    <property type="entry name" value="RWD"/>
    <property type="match status" value="1"/>
</dbReference>
<dbReference type="CDD" id="cd23823">
    <property type="entry name" value="RWD_GCN2"/>
    <property type="match status" value="1"/>
</dbReference>
<dbReference type="CDD" id="cd14046">
    <property type="entry name" value="STKc_EIF2AK4_GCN2_rpt2"/>
    <property type="match status" value="1"/>
</dbReference>
<organism evidence="16 17">
    <name type="scientific">Amorphotheca resinae ATCC 22711</name>
    <dbReference type="NCBI Taxonomy" id="857342"/>
    <lineage>
        <taxon>Eukaryota</taxon>
        <taxon>Fungi</taxon>
        <taxon>Dikarya</taxon>
        <taxon>Ascomycota</taxon>
        <taxon>Pezizomycotina</taxon>
        <taxon>Leotiomycetes</taxon>
        <taxon>Helotiales</taxon>
        <taxon>Amorphothecaceae</taxon>
        <taxon>Amorphotheca</taxon>
    </lineage>
</organism>
<evidence type="ECO:0000256" key="1">
    <source>
        <dbReference type="ARBA" id="ARBA00012513"/>
    </source>
</evidence>
<dbReference type="PANTHER" id="PTHR11042">
    <property type="entry name" value="EUKARYOTIC TRANSLATION INITIATION FACTOR 2-ALPHA KINASE EIF2-ALPHA KINASE -RELATED"/>
    <property type="match status" value="1"/>
</dbReference>
<dbReference type="Gene3D" id="3.30.930.10">
    <property type="entry name" value="Bira Bifunctional Protein, Domain 2"/>
    <property type="match status" value="1"/>
</dbReference>
<dbReference type="Gene3D" id="1.10.510.10">
    <property type="entry name" value="Transferase(Phosphotransferase) domain 1"/>
    <property type="match status" value="2"/>
</dbReference>
<comment type="similarity">
    <text evidence="7">Belongs to the protein kinase superfamily. Ser/Thr protein kinase family. GCN2 subfamily.</text>
</comment>
<feature type="compositionally biased region" description="Low complexity" evidence="13">
    <location>
        <begin position="677"/>
        <end position="686"/>
    </location>
</feature>
<feature type="compositionally biased region" description="Acidic residues" evidence="13">
    <location>
        <begin position="721"/>
        <end position="737"/>
    </location>
</feature>
<comment type="catalytic activity">
    <reaction evidence="8">
        <text>L-threonyl-[protein] + ATP = O-phospho-L-threonyl-[protein] + ADP + H(+)</text>
        <dbReference type="Rhea" id="RHEA:46608"/>
        <dbReference type="Rhea" id="RHEA-COMP:11060"/>
        <dbReference type="Rhea" id="RHEA-COMP:11605"/>
        <dbReference type="ChEBI" id="CHEBI:15378"/>
        <dbReference type="ChEBI" id="CHEBI:30013"/>
        <dbReference type="ChEBI" id="CHEBI:30616"/>
        <dbReference type="ChEBI" id="CHEBI:61977"/>
        <dbReference type="ChEBI" id="CHEBI:456216"/>
        <dbReference type="EC" id="2.7.11.1"/>
    </reaction>
</comment>
<dbReference type="GO" id="GO:0009893">
    <property type="term" value="P:positive regulation of metabolic process"/>
    <property type="evidence" value="ECO:0007669"/>
    <property type="project" value="UniProtKB-ARBA"/>
</dbReference>
<feature type="binding site" evidence="12">
    <location>
        <position position="627"/>
    </location>
    <ligand>
        <name>ATP</name>
        <dbReference type="ChEBI" id="CHEBI:30616"/>
    </ligand>
</feature>
<dbReference type="InterPro" id="IPR016135">
    <property type="entry name" value="UBQ-conjugating_enzyme/RWD"/>
</dbReference>
<evidence type="ECO:0000256" key="4">
    <source>
        <dbReference type="ARBA" id="ARBA00022741"/>
    </source>
</evidence>
<evidence type="ECO:0000256" key="10">
    <source>
        <dbReference type="PIRSR" id="PIRSR000660-1"/>
    </source>
</evidence>
<dbReference type="GO" id="GO:0005737">
    <property type="term" value="C:cytoplasm"/>
    <property type="evidence" value="ECO:0007669"/>
    <property type="project" value="TreeGrafter"/>
</dbReference>
<dbReference type="EC" id="2.7.11.1" evidence="1"/>
<evidence type="ECO:0000256" key="8">
    <source>
        <dbReference type="ARBA" id="ARBA00047899"/>
    </source>
</evidence>
<dbReference type="Pfam" id="PF12745">
    <property type="entry name" value="HGTP_anticodon2"/>
    <property type="match status" value="1"/>
</dbReference>
<dbReference type="PROSITE" id="PS00107">
    <property type="entry name" value="PROTEIN_KINASE_ATP"/>
    <property type="match status" value="1"/>
</dbReference>
<keyword evidence="17" id="KW-1185">Reference proteome</keyword>
<dbReference type="FunFam" id="3.10.110.10:FF:000050">
    <property type="entry name" value="eIF-2-alpha kinase GCN2"/>
    <property type="match status" value="1"/>
</dbReference>
<dbReference type="InParanoid" id="A0A2T3AT75"/>
<dbReference type="FunCoup" id="A0A2T3AT75">
    <property type="interactions" value="822"/>
</dbReference>
<accession>A0A2T3AT75</accession>
<dbReference type="Pfam" id="PF00069">
    <property type="entry name" value="Pkinase"/>
    <property type="match status" value="3"/>
</dbReference>
<dbReference type="FunFam" id="3.40.50.800:FF:000009">
    <property type="entry name" value="Eukaryotic translation initiation factor 2-alpha kinase"/>
    <property type="match status" value="1"/>
</dbReference>
<dbReference type="OrthoDB" id="341578at2759"/>
<dbReference type="FunFam" id="1.10.510.10:FF:000821">
    <property type="entry name" value="Serine/threonine-protein kinase gcn2"/>
    <property type="match status" value="1"/>
</dbReference>
<dbReference type="InterPro" id="IPR024435">
    <property type="entry name" value="HisRS-related_dom"/>
</dbReference>
<feature type="domain" description="Protein kinase" evidence="14">
    <location>
        <begin position="597"/>
        <end position="969"/>
    </location>
</feature>
<feature type="compositionally biased region" description="Polar residues" evidence="13">
    <location>
        <begin position="1467"/>
        <end position="1484"/>
    </location>
</feature>
<dbReference type="CDD" id="cd14012">
    <property type="entry name" value="PK_eIF2AK_GCN2_rpt1"/>
    <property type="match status" value="1"/>
</dbReference>
<dbReference type="InterPro" id="IPR050339">
    <property type="entry name" value="CC_SR_Kinase"/>
</dbReference>
<dbReference type="InterPro" id="IPR011009">
    <property type="entry name" value="Kinase-like_dom_sf"/>
</dbReference>
<dbReference type="InterPro" id="IPR017441">
    <property type="entry name" value="Protein_kinase_ATP_BS"/>
</dbReference>
<dbReference type="GO" id="GO:0005634">
    <property type="term" value="C:nucleus"/>
    <property type="evidence" value="ECO:0007669"/>
    <property type="project" value="TreeGrafter"/>
</dbReference>
<protein>
    <recommendedName>
        <fullName evidence="1">non-specific serine/threonine protein kinase</fullName>
        <ecNumber evidence="1">2.7.11.1</ecNumber>
    </recommendedName>
</protein>
<dbReference type="InterPro" id="IPR006575">
    <property type="entry name" value="RWD_dom"/>
</dbReference>
<feature type="compositionally biased region" description="Basic and acidic residues" evidence="13">
    <location>
        <begin position="182"/>
        <end position="203"/>
    </location>
</feature>
<dbReference type="SUPFAM" id="SSF54495">
    <property type="entry name" value="UBC-like"/>
    <property type="match status" value="1"/>
</dbReference>
<dbReference type="PROSITE" id="PS00108">
    <property type="entry name" value="PROTEIN_KINASE_ST"/>
    <property type="match status" value="1"/>
</dbReference>
<dbReference type="GeneID" id="36576979"/>
<dbReference type="PROSITE" id="PS50011">
    <property type="entry name" value="PROTEIN_KINASE_DOM"/>
    <property type="match status" value="2"/>
</dbReference>
<comment type="catalytic activity">
    <reaction evidence="9">
        <text>L-seryl-[protein] + ATP = O-phospho-L-seryl-[protein] + ADP + H(+)</text>
        <dbReference type="Rhea" id="RHEA:17989"/>
        <dbReference type="Rhea" id="RHEA-COMP:9863"/>
        <dbReference type="Rhea" id="RHEA-COMP:11604"/>
        <dbReference type="ChEBI" id="CHEBI:15378"/>
        <dbReference type="ChEBI" id="CHEBI:29999"/>
        <dbReference type="ChEBI" id="CHEBI:30616"/>
        <dbReference type="ChEBI" id="CHEBI:83421"/>
        <dbReference type="ChEBI" id="CHEBI:456216"/>
        <dbReference type="EC" id="2.7.11.1"/>
    </reaction>
</comment>
<evidence type="ECO:0000256" key="13">
    <source>
        <dbReference type="SAM" id="MobiDB-lite"/>
    </source>
</evidence>
<evidence type="ECO:0000256" key="11">
    <source>
        <dbReference type="PIRSR" id="PIRSR000660-2"/>
    </source>
</evidence>
<dbReference type="GO" id="GO:0005524">
    <property type="term" value="F:ATP binding"/>
    <property type="evidence" value="ECO:0007669"/>
    <property type="project" value="UniProtKB-UniRule"/>
</dbReference>
<dbReference type="Proteomes" id="UP000241818">
    <property type="component" value="Unassembled WGS sequence"/>
</dbReference>
<evidence type="ECO:0000313" key="16">
    <source>
        <dbReference type="EMBL" id="PSS10689.1"/>
    </source>
</evidence>
<dbReference type="SMART" id="SM00220">
    <property type="entry name" value="S_TKc"/>
    <property type="match status" value="2"/>
</dbReference>
<feature type="binding site" evidence="11">
    <location>
        <begin position="603"/>
        <end position="611"/>
    </location>
    <ligand>
        <name>ATP</name>
        <dbReference type="ChEBI" id="CHEBI:30616"/>
    </ligand>
</feature>
<dbReference type="InterPro" id="IPR008271">
    <property type="entry name" value="Ser/Thr_kinase_AS"/>
</dbReference>
<dbReference type="GO" id="GO:0004694">
    <property type="term" value="F:eukaryotic translation initiation factor 2alpha kinase activity"/>
    <property type="evidence" value="ECO:0007669"/>
    <property type="project" value="InterPro"/>
</dbReference>
<gene>
    <name evidence="16" type="ORF">M430DRAFT_61097</name>
</gene>
<feature type="region of interest" description="Disordered" evidence="13">
    <location>
        <begin position="163"/>
        <end position="203"/>
    </location>
</feature>
<dbReference type="InterPro" id="IPR041715">
    <property type="entry name" value="HisRS-like_core"/>
</dbReference>
<dbReference type="EMBL" id="KZ679016">
    <property type="protein sequence ID" value="PSS10689.1"/>
    <property type="molecule type" value="Genomic_DNA"/>
</dbReference>
<dbReference type="InterPro" id="IPR045864">
    <property type="entry name" value="aa-tRNA-synth_II/BPL/LPL"/>
</dbReference>
<feature type="region of interest" description="Disordered" evidence="13">
    <location>
        <begin position="720"/>
        <end position="754"/>
    </location>
</feature>
<keyword evidence="3" id="KW-0808">Transferase</keyword>
<dbReference type="PROSITE" id="PS50908">
    <property type="entry name" value="RWD"/>
    <property type="match status" value="1"/>
</dbReference>
<evidence type="ECO:0000256" key="2">
    <source>
        <dbReference type="ARBA" id="ARBA00022527"/>
    </source>
</evidence>
<feature type="active site" description="Proton acceptor" evidence="10">
    <location>
        <position position="824"/>
    </location>
</feature>
<proteinExistence type="inferred from homology"/>
<evidence type="ECO:0000256" key="12">
    <source>
        <dbReference type="PROSITE-ProRule" id="PRU10141"/>
    </source>
</evidence>
<evidence type="ECO:0000256" key="7">
    <source>
        <dbReference type="ARBA" id="ARBA00037982"/>
    </source>
</evidence>
<feature type="domain" description="Protein kinase" evidence="14">
    <location>
        <begin position="273"/>
        <end position="547"/>
    </location>
</feature>
<feature type="region of interest" description="Disordered" evidence="13">
    <location>
        <begin position="1460"/>
        <end position="1486"/>
    </location>
</feature>
<reference evidence="16 17" key="1">
    <citation type="journal article" date="2018" name="New Phytol.">
        <title>Comparative genomics and transcriptomics depict ericoid mycorrhizal fungi as versatile saprotrophs and plant mutualists.</title>
        <authorList>
            <person name="Martino E."/>
            <person name="Morin E."/>
            <person name="Grelet G.A."/>
            <person name="Kuo A."/>
            <person name="Kohler A."/>
            <person name="Daghino S."/>
            <person name="Barry K.W."/>
            <person name="Cichocki N."/>
            <person name="Clum A."/>
            <person name="Dockter R.B."/>
            <person name="Hainaut M."/>
            <person name="Kuo R.C."/>
            <person name="LaButti K."/>
            <person name="Lindahl B.D."/>
            <person name="Lindquist E.A."/>
            <person name="Lipzen A."/>
            <person name="Khouja H.R."/>
            <person name="Magnuson J."/>
            <person name="Murat C."/>
            <person name="Ohm R.A."/>
            <person name="Singer S.W."/>
            <person name="Spatafora J.W."/>
            <person name="Wang M."/>
            <person name="Veneault-Fourrey C."/>
            <person name="Henrissat B."/>
            <person name="Grigoriev I.V."/>
            <person name="Martin F.M."/>
            <person name="Perotto S."/>
        </authorList>
    </citation>
    <scope>NUCLEOTIDE SEQUENCE [LARGE SCALE GENOMIC DNA]</scope>
    <source>
        <strain evidence="16 17">ATCC 22711</strain>
    </source>
</reference>
<evidence type="ECO:0000256" key="3">
    <source>
        <dbReference type="ARBA" id="ARBA00022679"/>
    </source>
</evidence>
<evidence type="ECO:0000256" key="5">
    <source>
        <dbReference type="ARBA" id="ARBA00022777"/>
    </source>
</evidence>
<feature type="region of interest" description="Disordered" evidence="13">
    <location>
        <begin position="1"/>
        <end position="41"/>
    </location>
</feature>
<keyword evidence="2" id="KW-0723">Serine/threonine-protein kinase</keyword>
<dbReference type="STRING" id="857342.A0A2T3AT75"/>
<dbReference type="GO" id="GO:0000077">
    <property type="term" value="P:DNA damage checkpoint signaling"/>
    <property type="evidence" value="ECO:0007669"/>
    <property type="project" value="InterPro"/>
</dbReference>
<dbReference type="Pfam" id="PF05773">
    <property type="entry name" value="RWD"/>
    <property type="match status" value="1"/>
</dbReference>
<keyword evidence="6 11" id="KW-0067">ATP-binding</keyword>
<dbReference type="PANTHER" id="PTHR11042:SF136">
    <property type="entry name" value="EIF-2-ALPHA KINASE GCN2"/>
    <property type="match status" value="1"/>
</dbReference>
<dbReference type="Gene3D" id="3.40.50.800">
    <property type="entry name" value="Anticodon-binding domain"/>
    <property type="match status" value="1"/>
</dbReference>
<dbReference type="FunFam" id="3.30.930.10:FF:000074">
    <property type="entry name" value="Serine/threonine-protein kinase gcn2"/>
    <property type="match status" value="1"/>
</dbReference>
<name>A0A2T3AT75_AMORE</name>
<dbReference type="FunFam" id="3.30.200.20:FF:000379">
    <property type="entry name" value="eIF-2-alpha kinase GCN2"/>
    <property type="match status" value="1"/>
</dbReference>
<feature type="region of interest" description="Disordered" evidence="13">
    <location>
        <begin position="672"/>
        <end position="698"/>
    </location>
</feature>